<gene>
    <name evidence="1" type="ORF">GPA21_13525</name>
</gene>
<keyword evidence="2" id="KW-1185">Reference proteome</keyword>
<dbReference type="InterPro" id="IPR008318">
    <property type="entry name" value="UCP030820"/>
</dbReference>
<accession>A0A972FES2</accession>
<dbReference type="PIRSF" id="PIRSF030820">
    <property type="entry name" value="UCP030820"/>
    <property type="match status" value="1"/>
</dbReference>
<dbReference type="Pfam" id="PF06073">
    <property type="entry name" value="DUF934"/>
    <property type="match status" value="1"/>
</dbReference>
<dbReference type="AlphaFoldDB" id="A0A972FES2"/>
<sequence>MPKLIRNRQIVEDARPVVILEEGETAATIALPEGGAIVPLAVWQARRDELLAHGCFGVWLAGDQEPRDLADDLAQLQTIAIHFPKFADGRGYSLATLLRSRFGYRGELRAIGEVLRDQFNYLVRCGFDALQPAEGRYTDTQLLAALGSIADFSEPYQVSAAVPDPLFRRVRRAA</sequence>
<dbReference type="Proteomes" id="UP000599523">
    <property type="component" value="Unassembled WGS sequence"/>
</dbReference>
<name>A0A972FES2_9RHOO</name>
<evidence type="ECO:0000313" key="2">
    <source>
        <dbReference type="Proteomes" id="UP000599523"/>
    </source>
</evidence>
<evidence type="ECO:0000313" key="1">
    <source>
        <dbReference type="EMBL" id="NMG03977.1"/>
    </source>
</evidence>
<protein>
    <submittedName>
        <fullName evidence="1">DUF934 domain-containing protein</fullName>
    </submittedName>
</protein>
<comment type="caution">
    <text evidence="1">The sequence shown here is derived from an EMBL/GenBank/DDBJ whole genome shotgun (WGS) entry which is preliminary data.</text>
</comment>
<dbReference type="RefSeq" id="WP_168988673.1">
    <property type="nucleotide sequence ID" value="NZ_CAWPHM010000314.1"/>
</dbReference>
<dbReference type="EMBL" id="WTVM01000085">
    <property type="protein sequence ID" value="NMG03977.1"/>
    <property type="molecule type" value="Genomic_DNA"/>
</dbReference>
<organism evidence="1 2">
    <name type="scientific">Azoarcus taiwanensis</name>
    <dbReference type="NCBI Taxonomy" id="666964"/>
    <lineage>
        <taxon>Bacteria</taxon>
        <taxon>Pseudomonadati</taxon>
        <taxon>Pseudomonadota</taxon>
        <taxon>Betaproteobacteria</taxon>
        <taxon>Rhodocyclales</taxon>
        <taxon>Zoogloeaceae</taxon>
        <taxon>Azoarcus</taxon>
    </lineage>
</organism>
<reference evidence="1" key="1">
    <citation type="submission" date="2019-12" db="EMBL/GenBank/DDBJ databases">
        <title>Comparative genomics gives insights into the taxonomy of the Azoarcus-Aromatoleum group and reveals separate origins of nif in the plant-associated Azoarcus and non-plant-associated Aromatoleum sub-groups.</title>
        <authorList>
            <person name="Lafos M."/>
            <person name="Maluk M."/>
            <person name="Batista M."/>
            <person name="Junghare M."/>
            <person name="Carmona M."/>
            <person name="Faoro H."/>
            <person name="Cruz L.M."/>
            <person name="Battistoni F."/>
            <person name="De Souza E."/>
            <person name="Pedrosa F."/>
            <person name="Chen W.-M."/>
            <person name="Poole P.S."/>
            <person name="Dixon R.A."/>
            <person name="James E.K."/>
        </authorList>
    </citation>
    <scope>NUCLEOTIDE SEQUENCE</scope>
    <source>
        <strain evidence="1">NSC3</strain>
    </source>
</reference>
<proteinExistence type="predicted"/>